<accession>A0A9Q8SYP1</accession>
<dbReference type="KEGG" id="clup:CLUP02_11483"/>
<dbReference type="EMBL" id="CP019478">
    <property type="protein sequence ID" value="UQC85984.1"/>
    <property type="molecule type" value="Genomic_DNA"/>
</dbReference>
<proteinExistence type="predicted"/>
<protein>
    <submittedName>
        <fullName evidence="1">Uncharacterized protein</fullName>
    </submittedName>
</protein>
<keyword evidence="2" id="KW-1185">Reference proteome</keyword>
<gene>
    <name evidence="1" type="ORF">CLUP02_11483</name>
</gene>
<dbReference type="RefSeq" id="XP_049147596.1">
    <property type="nucleotide sequence ID" value="XM_049290451.1"/>
</dbReference>
<name>A0A9Q8SYP1_9PEZI</name>
<sequence>MEFSCLKFSVRMNGRRAEVKDYRTSDEHEGSIAFLILQSAQEHNLDPYLGAHAERILTTRLSQGHRYSIATPRNRHSLLQQQRGATVSAMTERHGQTAGLRFSARGTHRRHLKHTLGAAN</sequence>
<dbReference type="Proteomes" id="UP000830671">
    <property type="component" value="Chromosome 6"/>
</dbReference>
<dbReference type="AlphaFoldDB" id="A0A9Q8SYP1"/>
<dbReference type="GeneID" id="73345461"/>
<organism evidence="1 2">
    <name type="scientific">Colletotrichum lupini</name>
    <dbReference type="NCBI Taxonomy" id="145971"/>
    <lineage>
        <taxon>Eukaryota</taxon>
        <taxon>Fungi</taxon>
        <taxon>Dikarya</taxon>
        <taxon>Ascomycota</taxon>
        <taxon>Pezizomycotina</taxon>
        <taxon>Sordariomycetes</taxon>
        <taxon>Hypocreomycetidae</taxon>
        <taxon>Glomerellales</taxon>
        <taxon>Glomerellaceae</taxon>
        <taxon>Colletotrichum</taxon>
        <taxon>Colletotrichum acutatum species complex</taxon>
    </lineage>
</organism>
<evidence type="ECO:0000313" key="1">
    <source>
        <dbReference type="EMBL" id="UQC85984.1"/>
    </source>
</evidence>
<evidence type="ECO:0000313" key="2">
    <source>
        <dbReference type="Proteomes" id="UP000830671"/>
    </source>
</evidence>
<reference evidence="1" key="1">
    <citation type="journal article" date="2021" name="Mol. Plant Microbe Interact.">
        <title>Complete Genome Sequence of the Plant-Pathogenic Fungus Colletotrichum lupini.</title>
        <authorList>
            <person name="Baroncelli R."/>
            <person name="Pensec F."/>
            <person name="Da Lio D."/>
            <person name="Boufleur T."/>
            <person name="Vicente I."/>
            <person name="Sarrocco S."/>
            <person name="Picot A."/>
            <person name="Baraldi E."/>
            <person name="Sukno S."/>
            <person name="Thon M."/>
            <person name="Le Floch G."/>
        </authorList>
    </citation>
    <scope>NUCLEOTIDE SEQUENCE</scope>
    <source>
        <strain evidence="1">IMI 504893</strain>
    </source>
</reference>